<comment type="catalytic activity">
    <reaction evidence="5">
        <text>dimethylallyl phosphate + FMNH2 = prenylated FMNH2 + phosphate</text>
        <dbReference type="Rhea" id="RHEA:37743"/>
        <dbReference type="ChEBI" id="CHEBI:43474"/>
        <dbReference type="ChEBI" id="CHEBI:57618"/>
        <dbReference type="ChEBI" id="CHEBI:87467"/>
        <dbReference type="ChEBI" id="CHEBI:88052"/>
        <dbReference type="EC" id="2.5.1.129"/>
    </reaction>
</comment>
<evidence type="ECO:0000256" key="5">
    <source>
        <dbReference type="HAMAP-Rule" id="MF_01984"/>
    </source>
</evidence>
<keyword evidence="4 5" id="KW-0808">Transferase</keyword>
<dbReference type="RefSeq" id="WP_342822843.1">
    <property type="nucleotide sequence ID" value="NZ_CP046146.1"/>
</dbReference>
<dbReference type="SUPFAM" id="SSF52507">
    <property type="entry name" value="Homo-oligomeric flavin-containing Cys decarboxylases, HFCD"/>
    <property type="match status" value="1"/>
</dbReference>
<feature type="domain" description="Flavoprotein" evidence="6">
    <location>
        <begin position="5"/>
        <end position="187"/>
    </location>
</feature>
<dbReference type="GO" id="GO:0106141">
    <property type="term" value="F:flavin prenyltransferase activity"/>
    <property type="evidence" value="ECO:0007669"/>
    <property type="project" value="UniProtKB-EC"/>
</dbReference>
<dbReference type="NCBIfam" id="TIGR00421">
    <property type="entry name" value="ubiX_pad"/>
    <property type="match status" value="1"/>
</dbReference>
<dbReference type="Gene3D" id="3.40.50.1950">
    <property type="entry name" value="Flavin prenyltransferase-like"/>
    <property type="match status" value="1"/>
</dbReference>
<dbReference type="InterPro" id="IPR036551">
    <property type="entry name" value="Flavin_trans-like"/>
</dbReference>
<feature type="binding site" evidence="5">
    <location>
        <begin position="10"/>
        <end position="12"/>
    </location>
    <ligand>
        <name>FMN</name>
        <dbReference type="ChEBI" id="CHEBI:58210"/>
    </ligand>
</feature>
<evidence type="ECO:0000256" key="3">
    <source>
        <dbReference type="ARBA" id="ARBA00022643"/>
    </source>
</evidence>
<evidence type="ECO:0000313" key="7">
    <source>
        <dbReference type="EMBL" id="MDG0865974.1"/>
    </source>
</evidence>
<dbReference type="Proteomes" id="UP001219901">
    <property type="component" value="Chromosome"/>
</dbReference>
<evidence type="ECO:0000313" key="10">
    <source>
        <dbReference type="Proteomes" id="UP001321249"/>
    </source>
</evidence>
<feature type="binding site" evidence="5">
    <location>
        <position position="168"/>
    </location>
    <ligand>
        <name>dimethylallyl phosphate</name>
        <dbReference type="ChEBI" id="CHEBI:88052"/>
    </ligand>
</feature>
<dbReference type="InterPro" id="IPR004507">
    <property type="entry name" value="UbiX-like"/>
</dbReference>
<dbReference type="EMBL" id="WMBE01000001">
    <property type="protein sequence ID" value="MDG0865974.1"/>
    <property type="molecule type" value="Genomic_DNA"/>
</dbReference>
<feature type="binding site" evidence="5">
    <location>
        <position position="36"/>
    </location>
    <ligand>
        <name>FMN</name>
        <dbReference type="ChEBI" id="CHEBI:58210"/>
    </ligand>
</feature>
<dbReference type="EMBL" id="CP046147">
    <property type="protein sequence ID" value="WFG39297.1"/>
    <property type="molecule type" value="Genomic_DNA"/>
</dbReference>
<dbReference type="Pfam" id="PF02441">
    <property type="entry name" value="Flavoprotein"/>
    <property type="match status" value="1"/>
</dbReference>
<evidence type="ECO:0000256" key="4">
    <source>
        <dbReference type="ARBA" id="ARBA00022679"/>
    </source>
</evidence>
<evidence type="ECO:0000313" key="8">
    <source>
        <dbReference type="EMBL" id="WFG39297.1"/>
    </source>
</evidence>
<proteinExistence type="inferred from homology"/>
<gene>
    <name evidence="5" type="primary">ubiX</name>
    <name evidence="7" type="ORF">GKO46_02675</name>
    <name evidence="8" type="ORF">GKO48_06585</name>
</gene>
<sequence length="213" mass="22716">MGIYVLGIAGASGAPYARRVLEQMLLTGHDVKAVITDAGRKVLEVEEDLVLTGNTEADTPAVLAWAQVNNYSGTFELYHHKDVASPIASGSFLIDGMAVVPCSGGTLGRIAHGISNGLLERAADVCIKERRRLVLVPREMPVSLIHLRNMTAVTEAGAIVLPASPGFYHKPTEISELIDMVAGRILASLGIESTVMKPWLGPEPSTYSEEGIQ</sequence>
<evidence type="ECO:0000256" key="1">
    <source>
        <dbReference type="ARBA" id="ARBA00022602"/>
    </source>
</evidence>
<dbReference type="HAMAP" id="MF_01984">
    <property type="entry name" value="ubiX_pad"/>
    <property type="match status" value="1"/>
</dbReference>
<feature type="binding site" evidence="5">
    <location>
        <begin position="103"/>
        <end position="106"/>
    </location>
    <ligand>
        <name>FMN</name>
        <dbReference type="ChEBI" id="CHEBI:58210"/>
    </ligand>
</feature>
<feature type="binding site" evidence="5">
    <location>
        <position position="184"/>
    </location>
    <ligand>
        <name>dimethylallyl phosphate</name>
        <dbReference type="ChEBI" id="CHEBI:88052"/>
    </ligand>
</feature>
<dbReference type="Proteomes" id="UP001321249">
    <property type="component" value="Unassembled WGS sequence"/>
</dbReference>
<evidence type="ECO:0000313" key="9">
    <source>
        <dbReference type="Proteomes" id="UP001219901"/>
    </source>
</evidence>
<keyword evidence="1 5" id="KW-0637">Prenyltransferase</keyword>
<evidence type="ECO:0000259" key="6">
    <source>
        <dbReference type="Pfam" id="PF02441"/>
    </source>
</evidence>
<comment type="function">
    <text evidence="5">Flavin prenyltransferase that catalyzes the synthesis of the prenylated FMN cofactor (prenyl-FMN) for 4-hydroxy-3-polyprenylbenzoic acid decarboxylase UbiD. The prenyltransferase is metal-independent and links a dimethylallyl moiety from dimethylallyl monophosphate (DMAP) to the flavin N5 and C6 atoms of FMN.</text>
</comment>
<feature type="binding site" evidence="5">
    <location>
        <position position="138"/>
    </location>
    <ligand>
        <name>FMN</name>
        <dbReference type="ChEBI" id="CHEBI:58210"/>
    </ligand>
</feature>
<keyword evidence="2 5" id="KW-0285">Flavoprotein</keyword>
<keyword evidence="3 5" id="KW-0288">FMN</keyword>
<comment type="caution">
    <text evidence="5">Lacks conserved residue(s) required for the propagation of feature annotation.</text>
</comment>
<protein>
    <recommendedName>
        <fullName evidence="5">Flavin prenyltransferase UbiX</fullName>
        <ecNumber evidence="5">2.5.1.129</ecNumber>
    </recommendedName>
</protein>
<reference evidence="8" key="2">
    <citation type="journal article" date="2023" name="Nat. Commun.">
        <title>Cultivation of marine bacteria of the SAR202 clade.</title>
        <authorList>
            <person name="Lim Y."/>
            <person name="Seo J.H."/>
            <person name="Giovannoni S.J."/>
            <person name="Kang I."/>
            <person name="Cho J.C."/>
        </authorList>
    </citation>
    <scope>NUCLEOTIDE SEQUENCE</scope>
    <source>
        <strain evidence="8">JH1073</strain>
    </source>
</reference>
<dbReference type="AlphaFoldDB" id="A0AAJ5ZDB3"/>
<reference evidence="9 10" key="1">
    <citation type="submission" date="2019-11" db="EMBL/GenBank/DDBJ databases">
        <authorList>
            <person name="Cho J.-C."/>
        </authorList>
    </citation>
    <scope>NUCLEOTIDE SEQUENCE [LARGE SCALE GENOMIC DNA]</scope>
    <source>
        <strain evidence="8 9">JH1073</strain>
        <strain evidence="7 10">JH702</strain>
    </source>
</reference>
<evidence type="ECO:0000256" key="2">
    <source>
        <dbReference type="ARBA" id="ARBA00022630"/>
    </source>
</evidence>
<organism evidence="8 9">
    <name type="scientific">Candidatus Lucifugimonas marina</name>
    <dbReference type="NCBI Taxonomy" id="3038979"/>
    <lineage>
        <taxon>Bacteria</taxon>
        <taxon>Bacillati</taxon>
        <taxon>Chloroflexota</taxon>
        <taxon>Dehalococcoidia</taxon>
        <taxon>SAR202 cluster</taxon>
        <taxon>Candidatus Lucifugimonadales</taxon>
        <taxon>Candidatus Lucifugimonadaceae</taxon>
        <taxon>Candidatus Lucifugimonas</taxon>
    </lineage>
</organism>
<reference evidence="9" key="3">
    <citation type="submission" date="2023-06" db="EMBL/GenBank/DDBJ databases">
        <title>Pangenomics reveal diversification of enzyme families and niche specialization in globally abundant SAR202 bacteria.</title>
        <authorList>
            <person name="Saw J.H.W."/>
        </authorList>
    </citation>
    <scope>NUCLEOTIDE SEQUENCE [LARGE SCALE GENOMIC DNA]</scope>
    <source>
        <strain evidence="9">JH1073</strain>
    </source>
</reference>
<keyword evidence="9" id="KW-1185">Reference proteome</keyword>
<dbReference type="InterPro" id="IPR003382">
    <property type="entry name" value="Flavoprotein"/>
</dbReference>
<dbReference type="EC" id="2.5.1.129" evidence="5"/>
<comment type="similarity">
    <text evidence="5">Belongs to the UbiX/PAD1 family.</text>
</comment>
<name>A0AAJ5ZDB3_9CHLR</name>
<accession>A0AAJ5ZDB3</accession>